<feature type="transmembrane region" description="Helical" evidence="6">
    <location>
        <begin position="224"/>
        <end position="246"/>
    </location>
</feature>
<evidence type="ECO:0000256" key="3">
    <source>
        <dbReference type="ARBA" id="ARBA00022692"/>
    </source>
</evidence>
<dbReference type="Proteomes" id="UP000279275">
    <property type="component" value="Unassembled WGS sequence"/>
</dbReference>
<dbReference type="GO" id="GO:0005886">
    <property type="term" value="C:plasma membrane"/>
    <property type="evidence" value="ECO:0007669"/>
    <property type="project" value="UniProtKB-SubCell"/>
</dbReference>
<dbReference type="GO" id="GO:0022857">
    <property type="term" value="F:transmembrane transporter activity"/>
    <property type="evidence" value="ECO:0007669"/>
    <property type="project" value="InterPro"/>
</dbReference>
<keyword evidence="4 6" id="KW-1133">Transmembrane helix</keyword>
<evidence type="ECO:0000256" key="1">
    <source>
        <dbReference type="ARBA" id="ARBA00004651"/>
    </source>
</evidence>
<feature type="transmembrane region" description="Helical" evidence="6">
    <location>
        <begin position="345"/>
        <end position="368"/>
    </location>
</feature>
<feature type="transmembrane region" description="Helical" evidence="6">
    <location>
        <begin position="374"/>
        <end position="396"/>
    </location>
</feature>
<evidence type="ECO:0000256" key="6">
    <source>
        <dbReference type="SAM" id="Phobius"/>
    </source>
</evidence>
<feature type="domain" description="Major facilitator superfamily (MFS) profile" evidence="7">
    <location>
        <begin position="16"/>
        <end position="399"/>
    </location>
</feature>
<accession>A0A3M2KU63</accession>
<name>A0A3M2KU63_9NOCA</name>
<protein>
    <submittedName>
        <fullName evidence="8">MFS transporter</fullName>
    </submittedName>
</protein>
<feature type="transmembrane region" description="Helical" evidence="6">
    <location>
        <begin position="45"/>
        <end position="68"/>
    </location>
</feature>
<evidence type="ECO:0000256" key="4">
    <source>
        <dbReference type="ARBA" id="ARBA00022989"/>
    </source>
</evidence>
<keyword evidence="3 6" id="KW-0812">Transmembrane</keyword>
<sequence>MSAPHAPISPNRLSPWSFVVRFGLVSMLADFVYEGARSITGPYLATFGASAALVGFLTGAGEAVALMFRMVTGPLSDRTGRHWALSIAGYAITIVSVPLLAVTTSLWPAAALVISERFGKAVRSPARDTMLAQASTATGRGKTFAVHEALDQSGALLGPLLVAATIAISGGYRLGFAVLAVPGIMALLTLIRLRRAAPTPAAYDPGHRALRETSTAPTRLPIRFWLYVAFTATSMTGFATFGVLAYHLQVRHVIAAELIPVTYAAAMGTAAVAALGSGWLYDRIGLRGLIIALPLSAVVPMLSFATAPILVWAGAVVWGGVLGIHESTLRAAVADIVPAHRRGTGYGIFTATYGLAWLAGSTVIGALYGHSLAAVTAFVIGTQVVALALFVPLAVARTAG</sequence>
<reference evidence="8 9" key="1">
    <citation type="submission" date="2018-10" db="EMBL/GenBank/DDBJ databases">
        <title>Isolation from cow dung.</title>
        <authorList>
            <person name="Ling L."/>
        </authorList>
    </citation>
    <scope>NUCLEOTIDE SEQUENCE [LARGE SCALE GENOMIC DNA]</scope>
    <source>
        <strain evidence="8 9">NEAU-LL90</strain>
    </source>
</reference>
<gene>
    <name evidence="8" type="ORF">EBN03_30210</name>
</gene>
<feature type="transmembrane region" description="Helical" evidence="6">
    <location>
        <begin position="88"/>
        <end position="114"/>
    </location>
</feature>
<feature type="transmembrane region" description="Helical" evidence="6">
    <location>
        <begin position="301"/>
        <end position="324"/>
    </location>
</feature>
<organism evidence="8 9">
    <name type="scientific">Nocardia stercoris</name>
    <dbReference type="NCBI Taxonomy" id="2483361"/>
    <lineage>
        <taxon>Bacteria</taxon>
        <taxon>Bacillati</taxon>
        <taxon>Actinomycetota</taxon>
        <taxon>Actinomycetes</taxon>
        <taxon>Mycobacteriales</taxon>
        <taxon>Nocardiaceae</taxon>
        <taxon>Nocardia</taxon>
    </lineage>
</organism>
<feature type="transmembrane region" description="Helical" evidence="6">
    <location>
        <begin position="258"/>
        <end position="281"/>
    </location>
</feature>
<dbReference type="InterPro" id="IPR020846">
    <property type="entry name" value="MFS_dom"/>
</dbReference>
<dbReference type="Gene3D" id="1.20.1250.20">
    <property type="entry name" value="MFS general substrate transporter like domains"/>
    <property type="match status" value="2"/>
</dbReference>
<feature type="transmembrane region" description="Helical" evidence="6">
    <location>
        <begin position="174"/>
        <end position="193"/>
    </location>
</feature>
<evidence type="ECO:0000256" key="2">
    <source>
        <dbReference type="ARBA" id="ARBA00022475"/>
    </source>
</evidence>
<evidence type="ECO:0000256" key="5">
    <source>
        <dbReference type="ARBA" id="ARBA00023136"/>
    </source>
</evidence>
<dbReference type="CDD" id="cd17370">
    <property type="entry name" value="MFS_MJ1317_like"/>
    <property type="match status" value="1"/>
</dbReference>
<keyword evidence="5 6" id="KW-0472">Membrane</keyword>
<dbReference type="InterPro" id="IPR036259">
    <property type="entry name" value="MFS_trans_sf"/>
</dbReference>
<evidence type="ECO:0000313" key="9">
    <source>
        <dbReference type="Proteomes" id="UP000279275"/>
    </source>
</evidence>
<dbReference type="Pfam" id="PF07690">
    <property type="entry name" value="MFS_1"/>
    <property type="match status" value="1"/>
</dbReference>
<dbReference type="PANTHER" id="PTHR42688">
    <property type="entry name" value="CONSERVED PROTEIN"/>
    <property type="match status" value="1"/>
</dbReference>
<evidence type="ECO:0000313" key="8">
    <source>
        <dbReference type="EMBL" id="RMI28504.1"/>
    </source>
</evidence>
<dbReference type="PROSITE" id="PS50850">
    <property type="entry name" value="MFS"/>
    <property type="match status" value="1"/>
</dbReference>
<dbReference type="AlphaFoldDB" id="A0A3M2KU63"/>
<dbReference type="PANTHER" id="PTHR42688:SF1">
    <property type="entry name" value="BLR5212 PROTEIN"/>
    <property type="match status" value="1"/>
</dbReference>
<proteinExistence type="predicted"/>
<dbReference type="EMBL" id="RFFH01000021">
    <property type="protein sequence ID" value="RMI28504.1"/>
    <property type="molecule type" value="Genomic_DNA"/>
</dbReference>
<keyword evidence="2" id="KW-1003">Cell membrane</keyword>
<dbReference type="SUPFAM" id="SSF103473">
    <property type="entry name" value="MFS general substrate transporter"/>
    <property type="match status" value="1"/>
</dbReference>
<keyword evidence="9" id="KW-1185">Reference proteome</keyword>
<dbReference type="OrthoDB" id="9803985at2"/>
<dbReference type="InterPro" id="IPR052425">
    <property type="entry name" value="Uncharacterized_MFS-type"/>
</dbReference>
<comment type="subcellular location">
    <subcellularLocation>
        <location evidence="1">Cell membrane</location>
        <topology evidence="1">Multi-pass membrane protein</topology>
    </subcellularLocation>
</comment>
<comment type="caution">
    <text evidence="8">The sequence shown here is derived from an EMBL/GenBank/DDBJ whole genome shotgun (WGS) entry which is preliminary data.</text>
</comment>
<evidence type="ECO:0000259" key="7">
    <source>
        <dbReference type="PROSITE" id="PS50850"/>
    </source>
</evidence>
<dbReference type="InterPro" id="IPR011701">
    <property type="entry name" value="MFS"/>
</dbReference>